<dbReference type="Proteomes" id="UP000078250">
    <property type="component" value="Unassembled WGS sequence"/>
</dbReference>
<accession>A0AAJ3HUW9</accession>
<dbReference type="InterPro" id="IPR036937">
    <property type="entry name" value="Adhesion_dom_fimbrial_sf"/>
</dbReference>
<sequence>MSKYYSLFGKIKKLGINLPLIIIGAISLINSAQAARPSGPLIYAAKAVSSTDGYLIDLSKQKATISKNPTVASDGTFFYQVGTTFEIKNTSSTKGGVERIGNAYCNGGAIFNSGSGAQTSSYTSNSYHRVFMYMPVMPYTINGRKVYQLSYNTFLTIDLSKLPGMGLGWIRAYGPYCNEASRFDGGTRKMSDFYAHLPIEINIYIKKKNIDGVTVIPSTDFAGYTRAFSNFRNESEVFSKLPGFMAIQDVTAPMRLKGATIISPAECRTDIGGSLIINHGVLNAEKYESRIVKPINFSCDHAIPTPVEFELLYTKDNDSQQRLPLKVDGTNKTIYSKIQMIDAESGNKGQHFISKVGQYKQIQIESILKGENADGGNYSGTAVLIAAYP</sequence>
<organism evidence="1 2">
    <name type="scientific">Proteus hauseri ATCC 700826</name>
    <dbReference type="NCBI Taxonomy" id="1354271"/>
    <lineage>
        <taxon>Bacteria</taxon>
        <taxon>Pseudomonadati</taxon>
        <taxon>Pseudomonadota</taxon>
        <taxon>Gammaproteobacteria</taxon>
        <taxon>Enterobacterales</taxon>
        <taxon>Morganellaceae</taxon>
        <taxon>Proteus</taxon>
    </lineage>
</organism>
<dbReference type="EMBL" id="LXEV01000011">
    <property type="protein sequence ID" value="OAT49469.1"/>
    <property type="molecule type" value="Genomic_DNA"/>
</dbReference>
<keyword evidence="2" id="KW-1185">Reference proteome</keyword>
<comment type="caution">
    <text evidence="1">The sequence shown here is derived from an EMBL/GenBank/DDBJ whole genome shotgun (WGS) entry which is preliminary data.</text>
</comment>
<protein>
    <recommendedName>
        <fullName evidence="3">Fimbrial protein</fullName>
    </recommendedName>
</protein>
<dbReference type="RefSeq" id="WP_064718699.1">
    <property type="nucleotide sequence ID" value="NZ_LXEV01000011.1"/>
</dbReference>
<dbReference type="GO" id="GO:0007155">
    <property type="term" value="P:cell adhesion"/>
    <property type="evidence" value="ECO:0007669"/>
    <property type="project" value="InterPro"/>
</dbReference>
<gene>
    <name evidence="1" type="ORF">M997_0685</name>
</gene>
<proteinExistence type="predicted"/>
<evidence type="ECO:0000313" key="1">
    <source>
        <dbReference type="EMBL" id="OAT49469.1"/>
    </source>
</evidence>
<name>A0AAJ3HUW9_PROHU</name>
<dbReference type="GO" id="GO:0009289">
    <property type="term" value="C:pilus"/>
    <property type="evidence" value="ECO:0007669"/>
    <property type="project" value="InterPro"/>
</dbReference>
<evidence type="ECO:0000313" key="2">
    <source>
        <dbReference type="Proteomes" id="UP000078250"/>
    </source>
</evidence>
<dbReference type="AlphaFoldDB" id="A0AAJ3HUW9"/>
<dbReference type="Gene3D" id="2.60.40.1090">
    <property type="entry name" value="Fimbrial-type adhesion domain"/>
    <property type="match status" value="1"/>
</dbReference>
<reference evidence="1 2" key="1">
    <citation type="submission" date="2016-04" db="EMBL/GenBank/DDBJ databases">
        <title>ATOL: Assembling a taxonomically balanced genome-scale reconstruction of the evolutionary history of the Enterobacteriaceae.</title>
        <authorList>
            <person name="Plunkett G.III."/>
            <person name="Neeno-Eckwall E.C."/>
            <person name="Glasner J.D."/>
            <person name="Perna N.T."/>
        </authorList>
    </citation>
    <scope>NUCLEOTIDE SEQUENCE [LARGE SCALE GENOMIC DNA]</scope>
    <source>
        <strain evidence="1 2">ATCC 700826</strain>
    </source>
</reference>
<evidence type="ECO:0008006" key="3">
    <source>
        <dbReference type="Google" id="ProtNLM"/>
    </source>
</evidence>